<evidence type="ECO:0000256" key="1">
    <source>
        <dbReference type="SAM" id="MobiDB-lite"/>
    </source>
</evidence>
<sequence>MANITVRAKITAGYHPGLRAEIVEGHEYTMDECEWSEELFERPASDWLAPWEQPPEPKRQKGGK</sequence>
<name>A0A831UB72_GEOME</name>
<protein>
    <submittedName>
        <fullName evidence="2">Uncharacterized protein</fullName>
    </submittedName>
</protein>
<accession>A0A831UB72</accession>
<feature type="region of interest" description="Disordered" evidence="1">
    <location>
        <begin position="44"/>
        <end position="64"/>
    </location>
</feature>
<feature type="compositionally biased region" description="Basic and acidic residues" evidence="1">
    <location>
        <begin position="55"/>
        <end position="64"/>
    </location>
</feature>
<gene>
    <name evidence="2" type="ORF">ENQ87_04665</name>
</gene>
<dbReference type="AlphaFoldDB" id="A0A831UB72"/>
<evidence type="ECO:0000313" key="2">
    <source>
        <dbReference type="EMBL" id="HEN41661.1"/>
    </source>
</evidence>
<reference evidence="2" key="1">
    <citation type="journal article" date="2020" name="mSystems">
        <title>Genome- and Community-Level Interaction Insights into Carbon Utilization and Element Cycling Functions of Hydrothermarchaeota in Hydrothermal Sediment.</title>
        <authorList>
            <person name="Zhou Z."/>
            <person name="Liu Y."/>
            <person name="Xu W."/>
            <person name="Pan J."/>
            <person name="Luo Z.H."/>
            <person name="Li M."/>
        </authorList>
    </citation>
    <scope>NUCLEOTIDE SEQUENCE [LARGE SCALE GENOMIC DNA]</scope>
    <source>
        <strain evidence="2">SpSt-349</strain>
    </source>
</reference>
<dbReference type="EMBL" id="DSOV01000016">
    <property type="protein sequence ID" value="HEN41661.1"/>
    <property type="molecule type" value="Genomic_DNA"/>
</dbReference>
<comment type="caution">
    <text evidence="2">The sequence shown here is derived from an EMBL/GenBank/DDBJ whole genome shotgun (WGS) entry which is preliminary data.</text>
</comment>
<organism evidence="2">
    <name type="scientific">Geobacter metallireducens</name>
    <dbReference type="NCBI Taxonomy" id="28232"/>
    <lineage>
        <taxon>Bacteria</taxon>
        <taxon>Pseudomonadati</taxon>
        <taxon>Thermodesulfobacteriota</taxon>
        <taxon>Desulfuromonadia</taxon>
        <taxon>Geobacterales</taxon>
        <taxon>Geobacteraceae</taxon>
        <taxon>Geobacter</taxon>
    </lineage>
</organism>
<proteinExistence type="predicted"/>